<evidence type="ECO:0000256" key="8">
    <source>
        <dbReference type="ARBA" id="ARBA00023288"/>
    </source>
</evidence>
<comment type="similarity">
    <text evidence="2">Belongs to the plant LTP family.</text>
</comment>
<dbReference type="PANTHER" id="PTHR33044">
    <property type="entry name" value="BIFUNCTIONAL INHIBITOR/LIPID-TRANSFER PROTEIN/SEED STORAGE 2S ALBUMIN SUPERFAMILY PROTEIN-RELATED"/>
    <property type="match status" value="1"/>
</dbReference>
<keyword evidence="4" id="KW-0336">GPI-anchor</keyword>
<keyword evidence="6" id="KW-1015">Disulfide bond</keyword>
<evidence type="ECO:0000256" key="1">
    <source>
        <dbReference type="ARBA" id="ARBA00004609"/>
    </source>
</evidence>
<evidence type="ECO:0000313" key="12">
    <source>
        <dbReference type="Proteomes" id="UP000596660"/>
    </source>
</evidence>
<dbReference type="Gramene" id="AUR62015312-RA">
    <property type="protein sequence ID" value="AUR62015312-RA:cds"/>
    <property type="gene ID" value="AUR62015312"/>
</dbReference>
<dbReference type="GO" id="GO:0005886">
    <property type="term" value="C:plasma membrane"/>
    <property type="evidence" value="ECO:0007669"/>
    <property type="project" value="UniProtKB-SubCell"/>
</dbReference>
<keyword evidence="9" id="KW-1133">Transmembrane helix</keyword>
<dbReference type="InterPro" id="IPR016140">
    <property type="entry name" value="Bifunc_inhib/LTP/seed_store"/>
</dbReference>
<comment type="subcellular location">
    <subcellularLocation>
        <location evidence="1">Cell membrane</location>
        <topology evidence="1">Lipid-anchor</topology>
        <topology evidence="1">GPI-anchor</topology>
    </subcellularLocation>
</comment>
<reference evidence="11" key="2">
    <citation type="submission" date="2021-03" db="UniProtKB">
        <authorList>
            <consortium name="EnsemblPlants"/>
        </authorList>
    </citation>
    <scope>IDENTIFICATION</scope>
</reference>
<keyword evidence="5" id="KW-0732">Signal</keyword>
<dbReference type="SMART" id="SM00499">
    <property type="entry name" value="AAI"/>
    <property type="match status" value="1"/>
</dbReference>
<reference evidence="11" key="1">
    <citation type="journal article" date="2017" name="Nature">
        <title>The genome of Chenopodium quinoa.</title>
        <authorList>
            <person name="Jarvis D.E."/>
            <person name="Ho Y.S."/>
            <person name="Lightfoot D.J."/>
            <person name="Schmoeckel S.M."/>
            <person name="Li B."/>
            <person name="Borm T.J.A."/>
            <person name="Ohyanagi H."/>
            <person name="Mineta K."/>
            <person name="Michell C.T."/>
            <person name="Saber N."/>
            <person name="Kharbatia N.M."/>
            <person name="Rupper R.R."/>
            <person name="Sharp A.R."/>
            <person name="Dally N."/>
            <person name="Boughton B.A."/>
            <person name="Woo Y.H."/>
            <person name="Gao G."/>
            <person name="Schijlen E.G.W.M."/>
            <person name="Guo X."/>
            <person name="Momin A.A."/>
            <person name="Negrao S."/>
            <person name="Al-Babili S."/>
            <person name="Gehring C."/>
            <person name="Roessner U."/>
            <person name="Jung C."/>
            <person name="Murphy K."/>
            <person name="Arold S.T."/>
            <person name="Gojobori T."/>
            <person name="van der Linden C.G."/>
            <person name="van Loo E.N."/>
            <person name="Jellen E.N."/>
            <person name="Maughan P.J."/>
            <person name="Tester M."/>
        </authorList>
    </citation>
    <scope>NUCLEOTIDE SEQUENCE [LARGE SCALE GENOMIC DNA]</scope>
    <source>
        <strain evidence="11">cv. PI 614886</strain>
    </source>
</reference>
<evidence type="ECO:0000256" key="6">
    <source>
        <dbReference type="ARBA" id="ARBA00023157"/>
    </source>
</evidence>
<dbReference type="GO" id="GO:0098552">
    <property type="term" value="C:side of membrane"/>
    <property type="evidence" value="ECO:0007669"/>
    <property type="project" value="UniProtKB-KW"/>
</dbReference>
<dbReference type="SUPFAM" id="SSF47699">
    <property type="entry name" value="Bifunctional inhibitor/lipid-transfer protein/seed storage 2S albumin"/>
    <property type="match status" value="1"/>
</dbReference>
<dbReference type="AlphaFoldDB" id="A0A803LM01"/>
<evidence type="ECO:0000313" key="11">
    <source>
        <dbReference type="EnsemblPlants" id="AUR62015312-RA:cds"/>
    </source>
</evidence>
<keyword evidence="3" id="KW-1003">Cell membrane</keyword>
<dbReference type="InterPro" id="IPR043325">
    <property type="entry name" value="LTSS"/>
</dbReference>
<dbReference type="InterPro" id="IPR036312">
    <property type="entry name" value="Bifun_inhib/LTP/seed_sf"/>
</dbReference>
<feature type="transmembrane region" description="Helical" evidence="9">
    <location>
        <begin position="141"/>
        <end position="158"/>
    </location>
</feature>
<dbReference type="EnsemblPlants" id="AUR62015312-RA">
    <property type="protein sequence ID" value="AUR62015312-RA:cds"/>
    <property type="gene ID" value="AUR62015312"/>
</dbReference>
<keyword evidence="9" id="KW-0472">Membrane</keyword>
<protein>
    <recommendedName>
        <fullName evidence="10">Bifunctional inhibitor/plant lipid transfer protein/seed storage helical domain-containing protein</fullName>
    </recommendedName>
</protein>
<keyword evidence="9" id="KW-0812">Transmembrane</keyword>
<dbReference type="Pfam" id="PF14368">
    <property type="entry name" value="LTP_2"/>
    <property type="match status" value="1"/>
</dbReference>
<keyword evidence="7" id="KW-0325">Glycoprotein</keyword>
<feature type="domain" description="Bifunctional inhibitor/plant lipid transfer protein/seed storage helical" evidence="10">
    <location>
        <begin position="16"/>
        <end position="93"/>
    </location>
</feature>
<dbReference type="CDD" id="cd00010">
    <property type="entry name" value="AAI_LTSS"/>
    <property type="match status" value="1"/>
</dbReference>
<evidence type="ECO:0000256" key="5">
    <source>
        <dbReference type="ARBA" id="ARBA00022729"/>
    </source>
</evidence>
<evidence type="ECO:0000256" key="7">
    <source>
        <dbReference type="ARBA" id="ARBA00023180"/>
    </source>
</evidence>
<evidence type="ECO:0000256" key="3">
    <source>
        <dbReference type="ARBA" id="ARBA00022475"/>
    </source>
</evidence>
<keyword evidence="12" id="KW-1185">Reference proteome</keyword>
<dbReference type="OMA" id="ITQCPEL"/>
<sequence>MLAFVSSDFSKDKDECQQQLISLSSCLNYVTGEAKAPSSQCCTVLYKKLNQTKKCLCILVKDRNEPSLGLKLNGTLALRLPSMCHTVSSSLDCLGLLKLNPKSPEARIFIESANITGADAIGNDPTSSSSNGRKPNIWRKMMIYDAFFLMCFFSMFLFNL</sequence>
<accession>A0A803LM01</accession>
<evidence type="ECO:0000256" key="9">
    <source>
        <dbReference type="SAM" id="Phobius"/>
    </source>
</evidence>
<proteinExistence type="inferred from homology"/>
<dbReference type="Proteomes" id="UP000596660">
    <property type="component" value="Unplaced"/>
</dbReference>
<dbReference type="Gene3D" id="1.10.110.10">
    <property type="entry name" value="Plant lipid-transfer and hydrophobic proteins"/>
    <property type="match status" value="1"/>
</dbReference>
<organism evidence="11 12">
    <name type="scientific">Chenopodium quinoa</name>
    <name type="common">Quinoa</name>
    <dbReference type="NCBI Taxonomy" id="63459"/>
    <lineage>
        <taxon>Eukaryota</taxon>
        <taxon>Viridiplantae</taxon>
        <taxon>Streptophyta</taxon>
        <taxon>Embryophyta</taxon>
        <taxon>Tracheophyta</taxon>
        <taxon>Spermatophyta</taxon>
        <taxon>Magnoliopsida</taxon>
        <taxon>eudicotyledons</taxon>
        <taxon>Gunneridae</taxon>
        <taxon>Pentapetalae</taxon>
        <taxon>Caryophyllales</taxon>
        <taxon>Chenopodiaceae</taxon>
        <taxon>Chenopodioideae</taxon>
        <taxon>Atripliceae</taxon>
        <taxon>Chenopodium</taxon>
    </lineage>
</organism>
<evidence type="ECO:0000259" key="10">
    <source>
        <dbReference type="SMART" id="SM00499"/>
    </source>
</evidence>
<keyword evidence="8" id="KW-0449">Lipoprotein</keyword>
<evidence type="ECO:0000256" key="4">
    <source>
        <dbReference type="ARBA" id="ARBA00022622"/>
    </source>
</evidence>
<evidence type="ECO:0000256" key="2">
    <source>
        <dbReference type="ARBA" id="ARBA00009748"/>
    </source>
</evidence>
<name>A0A803LM01_CHEQI</name>